<accession>A0ABT9WYQ8</accession>
<evidence type="ECO:0000313" key="3">
    <source>
        <dbReference type="Proteomes" id="UP001223586"/>
    </source>
</evidence>
<keyword evidence="1" id="KW-0812">Transmembrane</keyword>
<proteinExistence type="predicted"/>
<evidence type="ECO:0000256" key="1">
    <source>
        <dbReference type="SAM" id="Phobius"/>
    </source>
</evidence>
<dbReference type="Pfam" id="PF17328">
    <property type="entry name" value="DUF5366"/>
    <property type="match status" value="1"/>
</dbReference>
<dbReference type="RefSeq" id="WP_307233259.1">
    <property type="nucleotide sequence ID" value="NZ_JAUSTT010000045.1"/>
</dbReference>
<comment type="caution">
    <text evidence="2">The sequence shown here is derived from an EMBL/GenBank/DDBJ whole genome shotgun (WGS) entry which is preliminary data.</text>
</comment>
<name>A0ABT9WYQ8_9BACI</name>
<feature type="transmembrane region" description="Helical" evidence="1">
    <location>
        <begin position="12"/>
        <end position="34"/>
    </location>
</feature>
<sequence length="185" mass="20938">MRNTYLTGYLPFISIVFFSLSLSVYTQGELLGLFKKIGLYHGMMEFLSEVELKMGILFVLVIFFFMIFSALKLIADTINELSLLFFSKDSDGDILKNVRSGSIIYFLGSCIALLSMKYFLGIIIILVATTVIYFIYYVYKIGPSLNIGGLFGIIFFEVFVWSILLLGTGYLFIKLYNSMVASLPI</sequence>
<reference evidence="2 3" key="1">
    <citation type="submission" date="2023-07" db="EMBL/GenBank/DDBJ databases">
        <title>Genomic Encyclopedia of Type Strains, Phase IV (KMG-IV): sequencing the most valuable type-strain genomes for metagenomic binning, comparative biology and taxonomic classification.</title>
        <authorList>
            <person name="Goeker M."/>
        </authorList>
    </citation>
    <scope>NUCLEOTIDE SEQUENCE [LARGE SCALE GENOMIC DNA]</scope>
    <source>
        <strain evidence="2 3">DSM 23837</strain>
    </source>
</reference>
<dbReference type="Proteomes" id="UP001223586">
    <property type="component" value="Unassembled WGS sequence"/>
</dbReference>
<evidence type="ECO:0000313" key="2">
    <source>
        <dbReference type="EMBL" id="MDQ0178436.1"/>
    </source>
</evidence>
<feature type="transmembrane region" description="Helical" evidence="1">
    <location>
        <begin position="55"/>
        <end position="74"/>
    </location>
</feature>
<keyword evidence="3" id="KW-1185">Reference proteome</keyword>
<organism evidence="2 3">
    <name type="scientific">Bacillus chungangensis</name>
    <dbReference type="NCBI Taxonomy" id="587633"/>
    <lineage>
        <taxon>Bacteria</taxon>
        <taxon>Bacillati</taxon>
        <taxon>Bacillota</taxon>
        <taxon>Bacilli</taxon>
        <taxon>Bacillales</taxon>
        <taxon>Bacillaceae</taxon>
        <taxon>Bacillus</taxon>
    </lineage>
</organism>
<gene>
    <name evidence="2" type="ORF">J2S08_004341</name>
</gene>
<feature type="transmembrane region" description="Helical" evidence="1">
    <location>
        <begin position="151"/>
        <end position="173"/>
    </location>
</feature>
<feature type="transmembrane region" description="Helical" evidence="1">
    <location>
        <begin position="119"/>
        <end position="139"/>
    </location>
</feature>
<dbReference type="EMBL" id="JAUSTT010000045">
    <property type="protein sequence ID" value="MDQ0178436.1"/>
    <property type="molecule type" value="Genomic_DNA"/>
</dbReference>
<dbReference type="InterPro" id="IPR035289">
    <property type="entry name" value="DUF5366"/>
</dbReference>
<protein>
    <submittedName>
        <fullName evidence="2">Membrane protein</fullName>
    </submittedName>
</protein>
<keyword evidence="1" id="KW-0472">Membrane</keyword>
<keyword evidence="1" id="KW-1133">Transmembrane helix</keyword>